<organism evidence="2 3">
    <name type="scientific">Dreissena polymorpha</name>
    <name type="common">Zebra mussel</name>
    <name type="synonym">Mytilus polymorpha</name>
    <dbReference type="NCBI Taxonomy" id="45954"/>
    <lineage>
        <taxon>Eukaryota</taxon>
        <taxon>Metazoa</taxon>
        <taxon>Spiralia</taxon>
        <taxon>Lophotrochozoa</taxon>
        <taxon>Mollusca</taxon>
        <taxon>Bivalvia</taxon>
        <taxon>Autobranchia</taxon>
        <taxon>Heteroconchia</taxon>
        <taxon>Euheterodonta</taxon>
        <taxon>Imparidentia</taxon>
        <taxon>Neoheterodontei</taxon>
        <taxon>Myida</taxon>
        <taxon>Dreissenoidea</taxon>
        <taxon>Dreissenidae</taxon>
        <taxon>Dreissena</taxon>
    </lineage>
</organism>
<evidence type="ECO:0000313" key="1">
    <source>
        <dbReference type="EMBL" id="KAH3789506.1"/>
    </source>
</evidence>
<keyword evidence="3" id="KW-1185">Reference proteome</keyword>
<dbReference type="PANTHER" id="PTHR19871">
    <property type="entry name" value="BETA TRANSDUCIN-RELATED PROTEIN"/>
    <property type="match status" value="1"/>
</dbReference>
<name>A0A9D4F4G5_DREPO</name>
<dbReference type="InterPro" id="IPR052752">
    <property type="entry name" value="NACHT-WD_repeat"/>
</dbReference>
<reference evidence="2" key="2">
    <citation type="submission" date="2020-11" db="EMBL/GenBank/DDBJ databases">
        <authorList>
            <person name="McCartney M.A."/>
            <person name="Auch B."/>
            <person name="Kono T."/>
            <person name="Mallez S."/>
            <person name="Becker A."/>
            <person name="Gohl D.M."/>
            <person name="Silverstein K.A.T."/>
            <person name="Koren S."/>
            <person name="Bechman K.B."/>
            <person name="Herman A."/>
            <person name="Abrahante J.E."/>
            <person name="Garbe J."/>
        </authorList>
    </citation>
    <scope>NUCLEOTIDE SEQUENCE</scope>
    <source>
        <strain evidence="2">Duluth1</strain>
        <tissue evidence="2">Whole animal</tissue>
    </source>
</reference>
<sequence>MNLTGHKKLSLQVLQDTYIYHLPPDPEVIRLPPLLWKRVQFDIREYVVERQSGGRKVIGWYHRQFSEVAYERFCNKDVRQHLHKALAEYFQVSKGFIVCPIQLNWAKNFLHSMAFVNSFITVRN</sequence>
<accession>A0A9D4F4G5</accession>
<gene>
    <name evidence="1" type="ORF">DPMN_167687</name>
    <name evidence="2" type="ORF">DPMN_167800</name>
</gene>
<dbReference type="EMBL" id="JAIWYP010000008">
    <property type="protein sequence ID" value="KAH3789615.1"/>
    <property type="molecule type" value="Genomic_DNA"/>
</dbReference>
<dbReference type="PANTHER" id="PTHR19871:SF14">
    <property type="entry name" value="DUF4062 DOMAIN-CONTAINING PROTEIN"/>
    <property type="match status" value="1"/>
</dbReference>
<comment type="caution">
    <text evidence="2">The sequence shown here is derived from an EMBL/GenBank/DDBJ whole genome shotgun (WGS) entry which is preliminary data.</text>
</comment>
<dbReference type="AlphaFoldDB" id="A0A9D4F4G5"/>
<dbReference type="Proteomes" id="UP000828390">
    <property type="component" value="Unassembled WGS sequence"/>
</dbReference>
<dbReference type="EMBL" id="JAIWYP010000008">
    <property type="protein sequence ID" value="KAH3789506.1"/>
    <property type="molecule type" value="Genomic_DNA"/>
</dbReference>
<reference evidence="2" key="1">
    <citation type="journal article" date="2019" name="bioRxiv">
        <title>The Genome of the Zebra Mussel, Dreissena polymorpha: A Resource for Invasive Species Research.</title>
        <authorList>
            <person name="McCartney M.A."/>
            <person name="Auch B."/>
            <person name="Kono T."/>
            <person name="Mallez S."/>
            <person name="Zhang Y."/>
            <person name="Obille A."/>
            <person name="Becker A."/>
            <person name="Abrahante J.E."/>
            <person name="Garbe J."/>
            <person name="Badalamenti J.P."/>
            <person name="Herman A."/>
            <person name="Mangelson H."/>
            <person name="Liachko I."/>
            <person name="Sullivan S."/>
            <person name="Sone E.D."/>
            <person name="Koren S."/>
            <person name="Silverstein K.A.T."/>
            <person name="Beckman K.B."/>
            <person name="Gohl D.M."/>
        </authorList>
    </citation>
    <scope>NUCLEOTIDE SEQUENCE</scope>
    <source>
        <strain evidence="2">Duluth1</strain>
        <tissue evidence="2">Whole animal</tissue>
    </source>
</reference>
<evidence type="ECO:0000313" key="3">
    <source>
        <dbReference type="Proteomes" id="UP000828390"/>
    </source>
</evidence>
<protein>
    <submittedName>
        <fullName evidence="2">Uncharacterized protein</fullName>
    </submittedName>
</protein>
<evidence type="ECO:0000313" key="2">
    <source>
        <dbReference type="EMBL" id="KAH3789615.1"/>
    </source>
</evidence>
<proteinExistence type="predicted"/>